<dbReference type="PANTHER" id="PTHR23054">
    <property type="entry name" value="TERNARY COMPLEX FACTOR MIP1, LEUCINE-ZIPPER-RELATED"/>
    <property type="match status" value="1"/>
</dbReference>
<dbReference type="AlphaFoldDB" id="A0A7J7DLM6"/>
<gene>
    <name evidence="2" type="ORF">HS088_TW06G01451</name>
</gene>
<sequence>MLGGNCRSSSESCLSPSIPYLGSPRATDNGMLPSTLNTSPALSVHSDSTVKFERTTPDQSSLFCWDSEKTLCCNHVISFPFEGTPTSKSSGELRKEIAALEVEILHLERYLLSLYRTTFEECLPALSDAPAGHIGYKKRSILQVAKIPSHCTLEPLRGGGFVDQTSPEIIWVKSNNQKSADIVQEECTKDQKNADSGHHSLANLLGTSCAGGNIYSPDRLSEDIVRCISSIYCKLANPSQSHAAMLASPTSSLSSSSIFSSQNPSVNRSPNYIEDATVHQLEGLKSGPYSTMIEIPKISLDEDSFNFAATMLQHFRSLVHGLEKVDPRKMKREEKLTFWINIHNALVMHAYLAYGTCSRVKSSSVLKLIFQAAYNVGGHCVNAYLIQSSILGIRSHYSAPWLRTLFSPARKLKTGSIEHEYALEYPEPLVHFALCSGAYSDPAVRVYRAKNIFHDLKLAKEEYIETNLYIHKEKKILLPRILYYFAKDMSLDMPRLLEIITGCLSNIQREAITKRIKGRLEKHANWLPHDSSFRYIIHGDLAKGTLFI</sequence>
<dbReference type="Proteomes" id="UP000593562">
    <property type="component" value="Unassembled WGS sequence"/>
</dbReference>
<evidence type="ECO:0000313" key="2">
    <source>
        <dbReference type="EMBL" id="KAF5747270.1"/>
    </source>
</evidence>
<evidence type="ECO:0000259" key="1">
    <source>
        <dbReference type="Pfam" id="PF04784"/>
    </source>
</evidence>
<dbReference type="PANTHER" id="PTHR23054:SF15">
    <property type="entry name" value="OS08G0515700 PROTEIN"/>
    <property type="match status" value="1"/>
</dbReference>
<dbReference type="Pfam" id="PF04784">
    <property type="entry name" value="DUF547"/>
    <property type="match status" value="1"/>
</dbReference>
<dbReference type="InterPro" id="IPR006869">
    <property type="entry name" value="DUF547"/>
</dbReference>
<organism evidence="2 3">
    <name type="scientific">Tripterygium wilfordii</name>
    <name type="common">Thunder God vine</name>
    <dbReference type="NCBI Taxonomy" id="458696"/>
    <lineage>
        <taxon>Eukaryota</taxon>
        <taxon>Viridiplantae</taxon>
        <taxon>Streptophyta</taxon>
        <taxon>Embryophyta</taxon>
        <taxon>Tracheophyta</taxon>
        <taxon>Spermatophyta</taxon>
        <taxon>Magnoliopsida</taxon>
        <taxon>eudicotyledons</taxon>
        <taxon>Gunneridae</taxon>
        <taxon>Pentapetalae</taxon>
        <taxon>rosids</taxon>
        <taxon>fabids</taxon>
        <taxon>Celastrales</taxon>
        <taxon>Celastraceae</taxon>
        <taxon>Tripterygium</taxon>
    </lineage>
</organism>
<evidence type="ECO:0000313" key="3">
    <source>
        <dbReference type="Proteomes" id="UP000593562"/>
    </source>
</evidence>
<reference evidence="2 3" key="1">
    <citation type="journal article" date="2020" name="Nat. Commun.">
        <title>Genome of Tripterygium wilfordii and identification of cytochrome P450 involved in triptolide biosynthesis.</title>
        <authorList>
            <person name="Tu L."/>
            <person name="Su P."/>
            <person name="Zhang Z."/>
            <person name="Gao L."/>
            <person name="Wang J."/>
            <person name="Hu T."/>
            <person name="Zhou J."/>
            <person name="Zhang Y."/>
            <person name="Zhao Y."/>
            <person name="Liu Y."/>
            <person name="Song Y."/>
            <person name="Tong Y."/>
            <person name="Lu Y."/>
            <person name="Yang J."/>
            <person name="Xu C."/>
            <person name="Jia M."/>
            <person name="Peters R.J."/>
            <person name="Huang L."/>
            <person name="Gao W."/>
        </authorList>
    </citation>
    <scope>NUCLEOTIDE SEQUENCE [LARGE SCALE GENOMIC DNA]</scope>
    <source>
        <strain evidence="3">cv. XIE 37</strain>
        <tissue evidence="2">Leaf</tissue>
    </source>
</reference>
<name>A0A7J7DLM6_TRIWF</name>
<accession>A0A7J7DLM6</accession>
<protein>
    <submittedName>
        <fullName evidence="2">Putative electron transporter</fullName>
    </submittedName>
</protein>
<comment type="caution">
    <text evidence="2">The sequence shown here is derived from an EMBL/GenBank/DDBJ whole genome shotgun (WGS) entry which is preliminary data.</text>
</comment>
<feature type="domain" description="DUF547" evidence="1">
    <location>
        <begin position="328"/>
        <end position="464"/>
    </location>
</feature>
<dbReference type="InParanoid" id="A0A7J7DLM6"/>
<keyword evidence="3" id="KW-1185">Reference proteome</keyword>
<dbReference type="EMBL" id="JAAARO010000006">
    <property type="protein sequence ID" value="KAF5747270.1"/>
    <property type="molecule type" value="Genomic_DNA"/>
</dbReference>
<proteinExistence type="predicted"/>
<dbReference type="FunCoup" id="A0A7J7DLM6">
    <property type="interactions" value="242"/>
</dbReference>